<dbReference type="Proteomes" id="UP001500218">
    <property type="component" value="Unassembled WGS sequence"/>
</dbReference>
<dbReference type="InterPro" id="IPR001851">
    <property type="entry name" value="ABC_transp_permease"/>
</dbReference>
<keyword evidence="11" id="KW-1185">Reference proteome</keyword>
<dbReference type="Pfam" id="PF02653">
    <property type="entry name" value="BPD_transp_2"/>
    <property type="match status" value="1"/>
</dbReference>
<feature type="transmembrane region" description="Helical" evidence="9">
    <location>
        <begin position="212"/>
        <end position="232"/>
    </location>
</feature>
<feature type="transmembrane region" description="Helical" evidence="9">
    <location>
        <begin position="12"/>
        <end position="29"/>
    </location>
</feature>
<evidence type="ECO:0000256" key="1">
    <source>
        <dbReference type="ARBA" id="ARBA00004651"/>
    </source>
</evidence>
<feature type="transmembrane region" description="Helical" evidence="9">
    <location>
        <begin position="142"/>
        <end position="160"/>
    </location>
</feature>
<evidence type="ECO:0000256" key="7">
    <source>
        <dbReference type="ARBA" id="ARBA00023136"/>
    </source>
</evidence>
<sequence length="292" mass="29481">MDRFVFLTVDGLAHGAVLAVFALALVLIWRAARVVNFAQGAMAVATAYVAASITEATGSYWLGFVGALVAGLALGVAVERGVMRLVDHRAPLNPVIVALGLVLLIQAVLGMLYGNEYRPIGAPLSRTALDVWGVPAVSRFDLFVFGTVAALVGLLALLFTRTGLGLRMRAAAFAPEVSRLLGVNVAGMLTVGWALASAAGALAALLTVPTGLGLHPTAMDLVFVSAFTGAVIGGLDSPVGAVIGGVGVGLLVSYVTGYVGGDLASLAVAGLLVAVLLVRPGGLVATASARRA</sequence>
<dbReference type="CDD" id="cd06582">
    <property type="entry name" value="TM_PBP1_LivH_like"/>
    <property type="match status" value="1"/>
</dbReference>
<comment type="subcellular location">
    <subcellularLocation>
        <location evidence="1">Cell membrane</location>
        <topology evidence="1">Multi-pass membrane protein</topology>
    </subcellularLocation>
</comment>
<evidence type="ECO:0000313" key="11">
    <source>
        <dbReference type="Proteomes" id="UP001500218"/>
    </source>
</evidence>
<organism evidence="10 11">
    <name type="scientific">Luedemannella flava</name>
    <dbReference type="NCBI Taxonomy" id="349316"/>
    <lineage>
        <taxon>Bacteria</taxon>
        <taxon>Bacillati</taxon>
        <taxon>Actinomycetota</taxon>
        <taxon>Actinomycetes</taxon>
        <taxon>Micromonosporales</taxon>
        <taxon>Micromonosporaceae</taxon>
        <taxon>Luedemannella</taxon>
    </lineage>
</organism>
<evidence type="ECO:0000256" key="9">
    <source>
        <dbReference type="SAM" id="Phobius"/>
    </source>
</evidence>
<evidence type="ECO:0000256" key="6">
    <source>
        <dbReference type="ARBA" id="ARBA00022989"/>
    </source>
</evidence>
<dbReference type="RefSeq" id="WP_344128878.1">
    <property type="nucleotide sequence ID" value="NZ_BAAALT010000053.1"/>
</dbReference>
<comment type="caution">
    <text evidence="10">The sequence shown here is derived from an EMBL/GenBank/DDBJ whole genome shotgun (WGS) entry which is preliminary data.</text>
</comment>
<evidence type="ECO:0000256" key="2">
    <source>
        <dbReference type="ARBA" id="ARBA00022448"/>
    </source>
</evidence>
<dbReference type="EMBL" id="BAAALT010000053">
    <property type="protein sequence ID" value="GAA1799198.1"/>
    <property type="molecule type" value="Genomic_DNA"/>
</dbReference>
<accession>A0ABP4Y0R0</accession>
<dbReference type="PANTHER" id="PTHR11795">
    <property type="entry name" value="BRANCHED-CHAIN AMINO ACID TRANSPORT SYSTEM PERMEASE PROTEIN LIVH"/>
    <property type="match status" value="1"/>
</dbReference>
<dbReference type="InterPro" id="IPR052157">
    <property type="entry name" value="BCAA_transport_permease"/>
</dbReference>
<keyword evidence="7 9" id="KW-0472">Membrane</keyword>
<dbReference type="PANTHER" id="PTHR11795:SF451">
    <property type="entry name" value="ABC TRANSPORTER PERMEASE PROTEIN"/>
    <property type="match status" value="1"/>
</dbReference>
<feature type="transmembrane region" description="Helical" evidence="9">
    <location>
        <begin position="90"/>
        <end position="113"/>
    </location>
</feature>
<protein>
    <submittedName>
        <fullName evidence="10">Branched-chain amino acid ABC transporter permease</fullName>
    </submittedName>
</protein>
<keyword evidence="4 9" id="KW-0812">Transmembrane</keyword>
<keyword evidence="5" id="KW-0029">Amino-acid transport</keyword>
<name>A0ABP4Y0R0_9ACTN</name>
<feature type="transmembrane region" description="Helical" evidence="9">
    <location>
        <begin position="239"/>
        <end position="260"/>
    </location>
</feature>
<feature type="transmembrane region" description="Helical" evidence="9">
    <location>
        <begin position="59"/>
        <end position="78"/>
    </location>
</feature>
<feature type="transmembrane region" description="Helical" evidence="9">
    <location>
        <begin position="181"/>
        <end position="206"/>
    </location>
</feature>
<keyword evidence="6 9" id="KW-1133">Transmembrane helix</keyword>
<keyword evidence="3" id="KW-1003">Cell membrane</keyword>
<evidence type="ECO:0000256" key="8">
    <source>
        <dbReference type="ARBA" id="ARBA00037998"/>
    </source>
</evidence>
<feature type="transmembrane region" description="Helical" evidence="9">
    <location>
        <begin position="34"/>
        <end position="53"/>
    </location>
</feature>
<keyword evidence="2" id="KW-0813">Transport</keyword>
<gene>
    <name evidence="10" type="ORF">GCM10009682_21050</name>
</gene>
<reference evidence="11" key="1">
    <citation type="journal article" date="2019" name="Int. J. Syst. Evol. Microbiol.">
        <title>The Global Catalogue of Microorganisms (GCM) 10K type strain sequencing project: providing services to taxonomists for standard genome sequencing and annotation.</title>
        <authorList>
            <consortium name="The Broad Institute Genomics Platform"/>
            <consortium name="The Broad Institute Genome Sequencing Center for Infectious Disease"/>
            <person name="Wu L."/>
            <person name="Ma J."/>
        </authorList>
    </citation>
    <scope>NUCLEOTIDE SEQUENCE [LARGE SCALE GENOMIC DNA]</scope>
    <source>
        <strain evidence="11">JCM 13250</strain>
    </source>
</reference>
<proteinExistence type="inferred from homology"/>
<feature type="transmembrane region" description="Helical" evidence="9">
    <location>
        <begin position="266"/>
        <end position="287"/>
    </location>
</feature>
<evidence type="ECO:0000256" key="5">
    <source>
        <dbReference type="ARBA" id="ARBA00022970"/>
    </source>
</evidence>
<evidence type="ECO:0000256" key="3">
    <source>
        <dbReference type="ARBA" id="ARBA00022475"/>
    </source>
</evidence>
<evidence type="ECO:0000313" key="10">
    <source>
        <dbReference type="EMBL" id="GAA1799198.1"/>
    </source>
</evidence>
<comment type="similarity">
    <text evidence="8">Belongs to the binding-protein-dependent transport system permease family. LivHM subfamily.</text>
</comment>
<evidence type="ECO:0000256" key="4">
    <source>
        <dbReference type="ARBA" id="ARBA00022692"/>
    </source>
</evidence>